<evidence type="ECO:0000313" key="3">
    <source>
        <dbReference type="Proteomes" id="UP000049077"/>
    </source>
</evidence>
<dbReference type="EMBL" id="CCJV01000091">
    <property type="protein sequence ID" value="CDT42890.1"/>
    <property type="molecule type" value="Genomic_DNA"/>
</dbReference>
<proteinExistence type="predicted"/>
<reference evidence="4" key="2">
    <citation type="submission" date="2014-06" db="EMBL/GenBank/DDBJ databases">
        <authorList>
            <person name="Le Roux Frederique"/>
        </authorList>
    </citation>
    <scope>NUCLEOTIDE SEQUENCE [LARGE SCALE GENOMIC DNA]</scope>
    <source>
        <strain evidence="4">J5-5</strain>
    </source>
</reference>
<sequence>MGFLIGRIDRKLTFPEWFLTIDFYQDAFACLRIGKNIVIEYLL</sequence>
<evidence type="ECO:0000313" key="2">
    <source>
        <dbReference type="EMBL" id="CDT42890.1"/>
    </source>
</evidence>
<gene>
    <name evidence="1" type="ORF">VCR4J5_1610067</name>
    <name evidence="2" type="ORF">VCR5J5_310007</name>
</gene>
<dbReference type="EMBL" id="CCJX01000070">
    <property type="protein sequence ID" value="CDT19635.1"/>
    <property type="molecule type" value="Genomic_DNA"/>
</dbReference>
<evidence type="ECO:0000313" key="4">
    <source>
        <dbReference type="Proteomes" id="UP000049495"/>
    </source>
</evidence>
<reference evidence="2 3" key="1">
    <citation type="submission" date="2014-06" db="EMBL/GenBank/DDBJ databases">
        <authorList>
            <person name="Le Roux F."/>
        </authorList>
    </citation>
    <scope>NUCLEOTIDE SEQUENCE</scope>
    <source>
        <strain evidence="1 3">J5-4</strain>
        <strain evidence="2">J5-5</strain>
    </source>
</reference>
<organism evidence="2 4">
    <name type="scientific">Vibrio crassostreae</name>
    <dbReference type="NCBI Taxonomy" id="246167"/>
    <lineage>
        <taxon>Bacteria</taxon>
        <taxon>Pseudomonadati</taxon>
        <taxon>Pseudomonadota</taxon>
        <taxon>Gammaproteobacteria</taxon>
        <taxon>Vibrionales</taxon>
        <taxon>Vibrionaceae</taxon>
        <taxon>Vibrio</taxon>
    </lineage>
</organism>
<evidence type="ECO:0000313" key="1">
    <source>
        <dbReference type="EMBL" id="CDT19635.1"/>
    </source>
</evidence>
<dbReference type="Proteomes" id="UP000049077">
    <property type="component" value="Unassembled WGS sequence"/>
</dbReference>
<comment type="caution">
    <text evidence="2">The sequence shown here is derived from an EMBL/GenBank/DDBJ whole genome shotgun (WGS) entry which is preliminary data.</text>
</comment>
<name>A0A822N1E4_9VIBR</name>
<dbReference type="AlphaFoldDB" id="A0A822N1E4"/>
<accession>A0A822N1E4</accession>
<dbReference type="Proteomes" id="UP000049495">
    <property type="component" value="Unassembled WGS sequence"/>
</dbReference>
<keyword evidence="3" id="KW-1185">Reference proteome</keyword>
<protein>
    <submittedName>
        <fullName evidence="2">Uncharacterized protein</fullName>
    </submittedName>
</protein>